<gene>
    <name evidence="1" type="ORF">FCALED_LOCUS14572</name>
</gene>
<sequence>AANSRKRNIEGLEANTQVNTYPSTTREEVSICHNSWFDAKARSMFIITPKRHVERLSDCCIYPWSDENSKYFERYRLILFVEAMSRFLLTLSSFNIQNGFQNSIPVFQLMLKVAEDYKLIEFI</sequence>
<dbReference type="AlphaFoldDB" id="A0A9N9I719"/>
<dbReference type="OrthoDB" id="9973008at2759"/>
<dbReference type="Proteomes" id="UP000789570">
    <property type="component" value="Unassembled WGS sequence"/>
</dbReference>
<feature type="non-terminal residue" evidence="1">
    <location>
        <position position="123"/>
    </location>
</feature>
<evidence type="ECO:0000313" key="2">
    <source>
        <dbReference type="Proteomes" id="UP000789570"/>
    </source>
</evidence>
<dbReference type="EMBL" id="CAJVPQ010010864">
    <property type="protein sequence ID" value="CAG8724453.1"/>
    <property type="molecule type" value="Genomic_DNA"/>
</dbReference>
<accession>A0A9N9I719</accession>
<keyword evidence="2" id="KW-1185">Reference proteome</keyword>
<comment type="caution">
    <text evidence="1">The sequence shown here is derived from an EMBL/GenBank/DDBJ whole genome shotgun (WGS) entry which is preliminary data.</text>
</comment>
<evidence type="ECO:0000313" key="1">
    <source>
        <dbReference type="EMBL" id="CAG8724453.1"/>
    </source>
</evidence>
<proteinExistence type="predicted"/>
<name>A0A9N9I719_9GLOM</name>
<protein>
    <submittedName>
        <fullName evidence="1">1574_t:CDS:1</fullName>
    </submittedName>
</protein>
<organism evidence="1 2">
    <name type="scientific">Funneliformis caledonium</name>
    <dbReference type="NCBI Taxonomy" id="1117310"/>
    <lineage>
        <taxon>Eukaryota</taxon>
        <taxon>Fungi</taxon>
        <taxon>Fungi incertae sedis</taxon>
        <taxon>Mucoromycota</taxon>
        <taxon>Glomeromycotina</taxon>
        <taxon>Glomeromycetes</taxon>
        <taxon>Glomerales</taxon>
        <taxon>Glomeraceae</taxon>
        <taxon>Funneliformis</taxon>
    </lineage>
</organism>
<reference evidence="1" key="1">
    <citation type="submission" date="2021-06" db="EMBL/GenBank/DDBJ databases">
        <authorList>
            <person name="Kallberg Y."/>
            <person name="Tangrot J."/>
            <person name="Rosling A."/>
        </authorList>
    </citation>
    <scope>NUCLEOTIDE SEQUENCE</scope>
    <source>
        <strain evidence="1">UK204</strain>
    </source>
</reference>